<evidence type="ECO:0000256" key="7">
    <source>
        <dbReference type="ARBA" id="ARBA00023224"/>
    </source>
</evidence>
<dbReference type="Gene3D" id="1.20.1070.10">
    <property type="entry name" value="Rhodopsin 7-helix transmembrane proteins"/>
    <property type="match status" value="1"/>
</dbReference>
<dbReference type="InterPro" id="IPR000832">
    <property type="entry name" value="GPCR_2_secretin-like"/>
</dbReference>
<evidence type="ECO:0000256" key="8">
    <source>
        <dbReference type="SAM" id="MobiDB-lite"/>
    </source>
</evidence>
<keyword evidence="6" id="KW-0675">Receptor</keyword>
<evidence type="ECO:0000256" key="4">
    <source>
        <dbReference type="ARBA" id="ARBA00023040"/>
    </source>
</evidence>
<keyword evidence="11" id="KW-1185">Reference proteome</keyword>
<dbReference type="Proteomes" id="UP001266305">
    <property type="component" value="Unassembled WGS sequence"/>
</dbReference>
<evidence type="ECO:0000259" key="9">
    <source>
        <dbReference type="PROSITE" id="PS50261"/>
    </source>
</evidence>
<sequence>MHPECDFITQLREEESACLQAAEEMPNTTLGAVNRDCTITGWSEPFPPYPVACPVPLELLAEEPSRSTPESPLPACFLFLISPIHTRRLHCPRNYVHTQLFTTFILKAGAVFLKDAALFHADDTDHCSFSTLEEERIAFIPFCRGEAIGKVTQWSRAGAGTKPGPTELRGGPAPTPAGGQVMHSEAPKFHPQVLCKVSVAALHFATMTNFSWLLAEAAYLTCLLASTSPSSRRAFWWLVFAGWGECPGWAGNHGKVLGREGPGSSHKGPSS</sequence>
<keyword evidence="3" id="KW-1133">Transmembrane helix</keyword>
<feature type="domain" description="G-protein coupled receptors family 2 profile 2" evidence="9">
    <location>
        <begin position="87"/>
        <end position="244"/>
    </location>
</feature>
<evidence type="ECO:0000313" key="10">
    <source>
        <dbReference type="EMBL" id="KAK2096107.1"/>
    </source>
</evidence>
<dbReference type="InterPro" id="IPR003288">
    <property type="entry name" value="GPCR_2_GHRH_rcpt"/>
</dbReference>
<evidence type="ECO:0000256" key="6">
    <source>
        <dbReference type="ARBA" id="ARBA00023170"/>
    </source>
</evidence>
<proteinExistence type="predicted"/>
<dbReference type="Pfam" id="PF00002">
    <property type="entry name" value="7tm_2"/>
    <property type="match status" value="1"/>
</dbReference>
<gene>
    <name evidence="10" type="ORF">P7K49_025141</name>
</gene>
<dbReference type="PANTHER" id="PTHR45620:SF14">
    <property type="entry name" value="GROWTH HORMONE-RELEASING HORMONE RECEPTOR"/>
    <property type="match status" value="1"/>
</dbReference>
<dbReference type="PROSITE" id="PS50261">
    <property type="entry name" value="G_PROTEIN_RECEP_F2_4"/>
    <property type="match status" value="1"/>
</dbReference>
<evidence type="ECO:0000256" key="5">
    <source>
        <dbReference type="ARBA" id="ARBA00023136"/>
    </source>
</evidence>
<protein>
    <recommendedName>
        <fullName evidence="9">G-protein coupled receptors family 2 profile 2 domain-containing protein</fullName>
    </recommendedName>
</protein>
<evidence type="ECO:0000256" key="1">
    <source>
        <dbReference type="ARBA" id="ARBA00004141"/>
    </source>
</evidence>
<reference evidence="10 11" key="1">
    <citation type="submission" date="2023-05" db="EMBL/GenBank/DDBJ databases">
        <title>B98-5 Cell Line De Novo Hybrid Assembly: An Optical Mapping Approach.</title>
        <authorList>
            <person name="Kananen K."/>
            <person name="Auerbach J.A."/>
            <person name="Kautto E."/>
            <person name="Blachly J.S."/>
        </authorList>
    </citation>
    <scope>NUCLEOTIDE SEQUENCE [LARGE SCALE GENOMIC DNA]</scope>
    <source>
        <strain evidence="10">B95-8</strain>
        <tissue evidence="10">Cell line</tissue>
    </source>
</reference>
<name>A0ABQ9UG95_SAGOE</name>
<accession>A0ABQ9UG95</accession>
<evidence type="ECO:0000313" key="11">
    <source>
        <dbReference type="Proteomes" id="UP001266305"/>
    </source>
</evidence>
<dbReference type="InterPro" id="IPR050332">
    <property type="entry name" value="GPCR_2"/>
</dbReference>
<organism evidence="10 11">
    <name type="scientific">Saguinus oedipus</name>
    <name type="common">Cotton-top tamarin</name>
    <name type="synonym">Oedipomidas oedipus</name>
    <dbReference type="NCBI Taxonomy" id="9490"/>
    <lineage>
        <taxon>Eukaryota</taxon>
        <taxon>Metazoa</taxon>
        <taxon>Chordata</taxon>
        <taxon>Craniata</taxon>
        <taxon>Vertebrata</taxon>
        <taxon>Euteleostomi</taxon>
        <taxon>Mammalia</taxon>
        <taxon>Eutheria</taxon>
        <taxon>Euarchontoglires</taxon>
        <taxon>Primates</taxon>
        <taxon>Haplorrhini</taxon>
        <taxon>Platyrrhini</taxon>
        <taxon>Cebidae</taxon>
        <taxon>Callitrichinae</taxon>
        <taxon>Saguinus</taxon>
    </lineage>
</organism>
<dbReference type="PANTHER" id="PTHR45620">
    <property type="entry name" value="PDF RECEPTOR-LIKE PROTEIN-RELATED"/>
    <property type="match status" value="1"/>
</dbReference>
<keyword evidence="7" id="KW-0807">Transducer</keyword>
<feature type="region of interest" description="Disordered" evidence="8">
    <location>
        <begin position="159"/>
        <end position="181"/>
    </location>
</feature>
<comment type="subcellular location">
    <subcellularLocation>
        <location evidence="1">Membrane</location>
        <topology evidence="1">Multi-pass membrane protein</topology>
    </subcellularLocation>
</comment>
<comment type="caution">
    <text evidence="10">The sequence shown here is derived from an EMBL/GenBank/DDBJ whole genome shotgun (WGS) entry which is preliminary data.</text>
</comment>
<dbReference type="SUPFAM" id="SSF111418">
    <property type="entry name" value="Hormone receptor domain"/>
    <property type="match status" value="1"/>
</dbReference>
<keyword evidence="5" id="KW-0472">Membrane</keyword>
<dbReference type="InterPro" id="IPR017981">
    <property type="entry name" value="GPCR_2-like_7TM"/>
</dbReference>
<evidence type="ECO:0000256" key="2">
    <source>
        <dbReference type="ARBA" id="ARBA00022692"/>
    </source>
</evidence>
<keyword evidence="4" id="KW-0297">G-protein coupled receptor</keyword>
<dbReference type="InterPro" id="IPR036445">
    <property type="entry name" value="GPCR_2_extracell_dom_sf"/>
</dbReference>
<dbReference type="PRINTS" id="PR01352">
    <property type="entry name" value="GHRHRECEPTOR"/>
</dbReference>
<dbReference type="EMBL" id="JASSZA010000012">
    <property type="protein sequence ID" value="KAK2096107.1"/>
    <property type="molecule type" value="Genomic_DNA"/>
</dbReference>
<evidence type="ECO:0000256" key="3">
    <source>
        <dbReference type="ARBA" id="ARBA00022989"/>
    </source>
</evidence>
<keyword evidence="2" id="KW-0812">Transmembrane</keyword>